<dbReference type="EMBL" id="MU004246">
    <property type="protein sequence ID" value="KAF2663277.1"/>
    <property type="molecule type" value="Genomic_DNA"/>
</dbReference>
<dbReference type="PANTHER" id="PTHR38788">
    <property type="entry name" value="CLR5 DOMAIN-CONTAINING PROTEIN"/>
    <property type="match status" value="1"/>
</dbReference>
<evidence type="ECO:0000259" key="1">
    <source>
        <dbReference type="Pfam" id="PF14420"/>
    </source>
</evidence>
<dbReference type="InterPro" id="IPR025676">
    <property type="entry name" value="Clr5_dom"/>
</dbReference>
<feature type="domain" description="Clr5" evidence="1">
    <location>
        <begin position="2"/>
        <end position="47"/>
    </location>
</feature>
<organism evidence="2 3">
    <name type="scientific">Microthyrium microscopicum</name>
    <dbReference type="NCBI Taxonomy" id="703497"/>
    <lineage>
        <taxon>Eukaryota</taxon>
        <taxon>Fungi</taxon>
        <taxon>Dikarya</taxon>
        <taxon>Ascomycota</taxon>
        <taxon>Pezizomycotina</taxon>
        <taxon>Dothideomycetes</taxon>
        <taxon>Dothideomycetes incertae sedis</taxon>
        <taxon>Microthyriales</taxon>
        <taxon>Microthyriaceae</taxon>
        <taxon>Microthyrium</taxon>
    </lineage>
</organism>
<evidence type="ECO:0000313" key="2">
    <source>
        <dbReference type="EMBL" id="KAF2663277.1"/>
    </source>
</evidence>
<protein>
    <recommendedName>
        <fullName evidence="1">Clr5 domain-containing protein</fullName>
    </recommendedName>
</protein>
<name>A0A6A6TVR9_9PEZI</name>
<reference evidence="2" key="1">
    <citation type="journal article" date="2020" name="Stud. Mycol.">
        <title>101 Dothideomycetes genomes: a test case for predicting lifestyles and emergence of pathogens.</title>
        <authorList>
            <person name="Haridas S."/>
            <person name="Albert R."/>
            <person name="Binder M."/>
            <person name="Bloem J."/>
            <person name="Labutti K."/>
            <person name="Salamov A."/>
            <person name="Andreopoulos B."/>
            <person name="Baker S."/>
            <person name="Barry K."/>
            <person name="Bills G."/>
            <person name="Bluhm B."/>
            <person name="Cannon C."/>
            <person name="Castanera R."/>
            <person name="Culley D."/>
            <person name="Daum C."/>
            <person name="Ezra D."/>
            <person name="Gonzalez J."/>
            <person name="Henrissat B."/>
            <person name="Kuo A."/>
            <person name="Liang C."/>
            <person name="Lipzen A."/>
            <person name="Lutzoni F."/>
            <person name="Magnuson J."/>
            <person name="Mondo S."/>
            <person name="Nolan M."/>
            <person name="Ohm R."/>
            <person name="Pangilinan J."/>
            <person name="Park H.-J."/>
            <person name="Ramirez L."/>
            <person name="Alfaro M."/>
            <person name="Sun H."/>
            <person name="Tritt A."/>
            <person name="Yoshinaga Y."/>
            <person name="Zwiers L.-H."/>
            <person name="Turgeon B."/>
            <person name="Goodwin S."/>
            <person name="Spatafora J."/>
            <person name="Crous P."/>
            <person name="Grigoriev I."/>
        </authorList>
    </citation>
    <scope>NUCLEOTIDE SEQUENCE</scope>
    <source>
        <strain evidence="2">CBS 115976</strain>
    </source>
</reference>
<dbReference type="AlphaFoldDB" id="A0A6A6TVR9"/>
<sequence length="459" mass="53158">MDDYQGHIFQLYIVQKKTLANVILELKDQHGIEVSRSQLLSELKRWEYVRNIKKADALAVLQEKSRREVARKAYDFSIQSRPVDLSRIEQHALRSGFIPESSKHVPQQERHITDMVRVACRTPPPTTSVSLLREEQWRIPEKLIFDVENLVKGSFEAGHWSWNGKDTIIKSSEDQTNEKQLLHGFLGALINGREAADTRDFELAVTCWKRGFKFVDSLVKGQYHDIVPNLIQAINDLSREGQGSVARMLRDHIADCGNTYLQLNSSTKSVYVGLGDLDMTYMAMVEANVMQCFKDRFEFYLGPVSYNSFVMMMNHARRRLYQDDWVRLEDVLPPVDLMDRRYGVSDPRTLDVIGMRIEVAYKRKLLEQVETEAPILIGRAMLIDDDDWQRFYNLTRGWFDLGCAQYFLRKKLSSLNSFDKALMNDDQLKGLGPCNIFDPQRITIAKYRGEMQNWPLTVG</sequence>
<dbReference type="Pfam" id="PF14420">
    <property type="entry name" value="Clr5"/>
    <property type="match status" value="1"/>
</dbReference>
<accession>A0A6A6TVR9</accession>
<gene>
    <name evidence="2" type="ORF">BT63DRAFT_484363</name>
</gene>
<dbReference type="Proteomes" id="UP000799302">
    <property type="component" value="Unassembled WGS sequence"/>
</dbReference>
<evidence type="ECO:0000313" key="3">
    <source>
        <dbReference type="Proteomes" id="UP000799302"/>
    </source>
</evidence>
<proteinExistence type="predicted"/>
<keyword evidence="3" id="KW-1185">Reference proteome</keyword>
<dbReference type="PANTHER" id="PTHR38788:SF3">
    <property type="entry name" value="CLR5 DOMAIN-CONTAINING PROTEIN"/>
    <property type="match status" value="1"/>
</dbReference>
<dbReference type="OrthoDB" id="539213at2759"/>